<protein>
    <recommendedName>
        <fullName evidence="3">Transposase IS30-like HTH domain-containing protein</fullName>
    </recommendedName>
</protein>
<organism evidence="4 5">
    <name type="scientific">Rhynchophorus ferrugineus</name>
    <name type="common">Red palm weevil</name>
    <name type="synonym">Curculio ferrugineus</name>
    <dbReference type="NCBI Taxonomy" id="354439"/>
    <lineage>
        <taxon>Eukaryota</taxon>
        <taxon>Metazoa</taxon>
        <taxon>Ecdysozoa</taxon>
        <taxon>Arthropoda</taxon>
        <taxon>Hexapoda</taxon>
        <taxon>Insecta</taxon>
        <taxon>Pterygota</taxon>
        <taxon>Neoptera</taxon>
        <taxon>Endopterygota</taxon>
        <taxon>Coleoptera</taxon>
        <taxon>Polyphaga</taxon>
        <taxon>Cucujiformia</taxon>
        <taxon>Curculionidae</taxon>
        <taxon>Dryophthorinae</taxon>
        <taxon>Rhynchophorus</taxon>
    </lineage>
</organism>
<keyword evidence="5" id="KW-1185">Reference proteome</keyword>
<accession>A0A834I709</accession>
<dbReference type="AlphaFoldDB" id="A0A834I709"/>
<dbReference type="InterPro" id="IPR053392">
    <property type="entry name" value="Transposase_IS30-like"/>
</dbReference>
<comment type="subcellular location">
    <subcellularLocation>
        <location evidence="1">Nucleus</location>
    </subcellularLocation>
</comment>
<dbReference type="GO" id="GO:0005829">
    <property type="term" value="C:cytosol"/>
    <property type="evidence" value="ECO:0007669"/>
    <property type="project" value="TreeGrafter"/>
</dbReference>
<dbReference type="GO" id="GO:0005634">
    <property type="term" value="C:nucleus"/>
    <property type="evidence" value="ECO:0007669"/>
    <property type="project" value="UniProtKB-SubCell"/>
</dbReference>
<sequence length="253" mass="29799">MKQYTQLSQDERYEIYAALKSKISLSEIARILNRSKSTISREIRRNQGQRGYRAKQAHDKAQQRCYRKTSSLTDFAYAYIQYLIKACWSPEQIASALIVRGWLDVPCHEWIYQYIYNNKAEGGMLYKFLRHQKTYRKRGFKNHDRRGQLTNRRSIHERDPVIDHRQRLGDFEGDTVIGKHHKGALLTLVERKSLYVHIVHLGETRISSKTIDHCIDRLKMSHASSVTFDNGKEFSEHQRIADQGIDTYFADPY</sequence>
<feature type="domain" description="Transposase IS30-like HTH" evidence="3">
    <location>
        <begin position="4"/>
        <end position="46"/>
    </location>
</feature>
<dbReference type="InterPro" id="IPR025246">
    <property type="entry name" value="IS30-like_HTH"/>
</dbReference>
<dbReference type="GO" id="GO:0032196">
    <property type="term" value="P:transposition"/>
    <property type="evidence" value="ECO:0007669"/>
    <property type="project" value="TreeGrafter"/>
</dbReference>
<dbReference type="Proteomes" id="UP000625711">
    <property type="component" value="Unassembled WGS sequence"/>
</dbReference>
<comment type="caution">
    <text evidence="4">The sequence shown here is derived from an EMBL/GenBank/DDBJ whole genome shotgun (WGS) entry which is preliminary data.</text>
</comment>
<evidence type="ECO:0000313" key="5">
    <source>
        <dbReference type="Proteomes" id="UP000625711"/>
    </source>
</evidence>
<dbReference type="InterPro" id="IPR051917">
    <property type="entry name" value="Transposase-Integrase"/>
</dbReference>
<name>A0A834I709_RHYFE</name>
<reference evidence="4" key="1">
    <citation type="submission" date="2020-08" db="EMBL/GenBank/DDBJ databases">
        <title>Genome sequencing and assembly of the red palm weevil Rhynchophorus ferrugineus.</title>
        <authorList>
            <person name="Dias G.B."/>
            <person name="Bergman C.M."/>
            <person name="Manee M."/>
        </authorList>
    </citation>
    <scope>NUCLEOTIDE SEQUENCE</scope>
    <source>
        <strain evidence="4">AA-2017</strain>
        <tissue evidence="4">Whole larva</tissue>
    </source>
</reference>
<dbReference type="InterPro" id="IPR009057">
    <property type="entry name" value="Homeodomain-like_sf"/>
</dbReference>
<dbReference type="EMBL" id="JAACXV010009488">
    <property type="protein sequence ID" value="KAF7275660.1"/>
    <property type="molecule type" value="Genomic_DNA"/>
</dbReference>
<keyword evidence="2" id="KW-0233">DNA recombination</keyword>
<evidence type="ECO:0000259" key="3">
    <source>
        <dbReference type="Pfam" id="PF13936"/>
    </source>
</evidence>
<dbReference type="NCBIfam" id="NF033563">
    <property type="entry name" value="transpos_IS30"/>
    <property type="match status" value="1"/>
</dbReference>
<dbReference type="SUPFAM" id="SSF46689">
    <property type="entry name" value="Homeodomain-like"/>
    <property type="match status" value="1"/>
</dbReference>
<evidence type="ECO:0000256" key="2">
    <source>
        <dbReference type="ARBA" id="ARBA00023172"/>
    </source>
</evidence>
<feature type="non-terminal residue" evidence="4">
    <location>
        <position position="253"/>
    </location>
</feature>
<proteinExistence type="predicted"/>
<evidence type="ECO:0000313" key="4">
    <source>
        <dbReference type="EMBL" id="KAF7275660.1"/>
    </source>
</evidence>
<dbReference type="PANTHER" id="PTHR10948">
    <property type="entry name" value="TRANSPOSASE"/>
    <property type="match status" value="1"/>
</dbReference>
<dbReference type="Pfam" id="PF13936">
    <property type="entry name" value="HTH_38"/>
    <property type="match status" value="1"/>
</dbReference>
<evidence type="ECO:0000256" key="1">
    <source>
        <dbReference type="ARBA" id="ARBA00004123"/>
    </source>
</evidence>
<dbReference type="PANTHER" id="PTHR10948:SF23">
    <property type="entry name" value="TRANSPOSASE INSI FOR INSERTION SEQUENCE ELEMENT IS30A-RELATED"/>
    <property type="match status" value="1"/>
</dbReference>
<dbReference type="OrthoDB" id="8300208at2759"/>
<dbReference type="GO" id="GO:0004803">
    <property type="term" value="F:transposase activity"/>
    <property type="evidence" value="ECO:0007669"/>
    <property type="project" value="TreeGrafter"/>
</dbReference>
<dbReference type="GO" id="GO:0006310">
    <property type="term" value="P:DNA recombination"/>
    <property type="evidence" value="ECO:0007669"/>
    <property type="project" value="UniProtKB-KW"/>
</dbReference>
<gene>
    <name evidence="4" type="ORF">GWI33_011451</name>
</gene>